<dbReference type="OrthoDB" id="98563at2"/>
<dbReference type="InterPro" id="IPR014862">
    <property type="entry name" value="TrwC"/>
</dbReference>
<protein>
    <recommendedName>
        <fullName evidence="2">TrwC relaxase domain-containing protein</fullName>
    </recommendedName>
</protein>
<dbReference type="EMBL" id="VFSV01000022">
    <property type="protein sequence ID" value="TRD17808.1"/>
    <property type="molecule type" value="Genomic_DNA"/>
</dbReference>
<sequence length="749" mass="82193">MDERLVEGFSKRRQQILDALKERGMPVTPHTAQLAALATRAAKQGGIDRAELRESWRAEAKEFGVSEKVLAAAVARAEQRHAEGPATSQPQDRRSDAHDAVKFAYTHLSERASVYERQDLVETALKASKVGGLSDIEREIARLEQANVLIASSPDKDTLTDMHTLAIERDNLRTWRASRRAGGVEKGMVQRLTGDAALNRQLAKTTLTEGQQEAVALGLSSGKGRYVAIQGYAGTGKTFAMERLAHYAEKHGYQIDGYAPSHVAVEVLKEPISQTTTLAMLTTRERTHPVERDKSKTIMVINESSMVSSRDMRTLMDHAERTGVARVVLLGDLKQLDAVNAGTPFEQLQKAGIPTAVMNDIQRQRNPDLLDAVNHAIKGEAHAALLKIGDNVWVSEDYRSDAAAAWLALSDKERDRTRLITLTNDTRTKMNETIRDALKSEGKISGQGITAEALTPLQLTRAEAADVASYKTGDVVHALRSIKTAGITRGETYRVDGIDQTSSEIILRAESGGDPLRVHLSPHNRAGSSLLAYEPETRELAAGDAIRFKITDKEAGIMNGQTGRISGITPNSVTVQRDAGNSVELELHTLVARGIQHNYAATTHADQGATVDRVIAAMGPDEALTSQKSFYVQISRARDEALLFTSDSDKLAARIEKTTGVRPDALGLWKEQMSDELSKKAEESRRQAKDDKSAPEDPAQEPEKEARSEPCESRKDAAEIEPARERKDPFEHAAELVDAHRDRQKDMTR</sequence>
<keyword evidence="4" id="KW-1185">Reference proteome</keyword>
<evidence type="ECO:0000256" key="1">
    <source>
        <dbReference type="SAM" id="MobiDB-lite"/>
    </source>
</evidence>
<feature type="region of interest" description="Disordered" evidence="1">
    <location>
        <begin position="674"/>
        <end position="749"/>
    </location>
</feature>
<dbReference type="AlphaFoldDB" id="A0A547PUL0"/>
<gene>
    <name evidence="3" type="ORF">FEV53_12650</name>
</gene>
<dbReference type="CDD" id="cd18809">
    <property type="entry name" value="SF1_C_RecD"/>
    <property type="match status" value="1"/>
</dbReference>
<accession>A0A547PUL0</accession>
<dbReference type="Gene3D" id="3.40.50.300">
    <property type="entry name" value="P-loop containing nucleotide triphosphate hydrolases"/>
    <property type="match status" value="2"/>
</dbReference>
<name>A0A547PUL0_9RHOB</name>
<feature type="region of interest" description="Disordered" evidence="1">
    <location>
        <begin position="76"/>
        <end position="96"/>
    </location>
</feature>
<proteinExistence type="predicted"/>
<comment type="caution">
    <text evidence="3">The sequence shown here is derived from an EMBL/GenBank/DDBJ whole genome shotgun (WGS) entry which is preliminary data.</text>
</comment>
<evidence type="ECO:0000313" key="4">
    <source>
        <dbReference type="Proteomes" id="UP000318590"/>
    </source>
</evidence>
<feature type="domain" description="TrwC relaxase" evidence="2">
    <location>
        <begin position="2"/>
        <end position="62"/>
    </location>
</feature>
<evidence type="ECO:0000259" key="2">
    <source>
        <dbReference type="Pfam" id="PF08751"/>
    </source>
</evidence>
<reference evidence="3 4" key="1">
    <citation type="submission" date="2019-06" db="EMBL/GenBank/DDBJ databases">
        <title>Paenimaribius caenipelagi gen. nov., sp. nov., isolated from a tidal flat.</title>
        <authorList>
            <person name="Yoon J.-H."/>
        </authorList>
    </citation>
    <scope>NUCLEOTIDE SEQUENCE [LARGE SCALE GENOMIC DNA]</scope>
    <source>
        <strain evidence="3 4">JBTF-M29</strain>
    </source>
</reference>
<organism evidence="3 4">
    <name type="scientific">Palleronia caenipelagi</name>
    <dbReference type="NCBI Taxonomy" id="2489174"/>
    <lineage>
        <taxon>Bacteria</taxon>
        <taxon>Pseudomonadati</taxon>
        <taxon>Pseudomonadota</taxon>
        <taxon>Alphaproteobacteria</taxon>
        <taxon>Rhodobacterales</taxon>
        <taxon>Roseobacteraceae</taxon>
        <taxon>Palleronia</taxon>
    </lineage>
</organism>
<dbReference type="SUPFAM" id="SSF55464">
    <property type="entry name" value="Origin of replication-binding domain, RBD-like"/>
    <property type="match status" value="1"/>
</dbReference>
<evidence type="ECO:0000313" key="3">
    <source>
        <dbReference type="EMBL" id="TRD17808.1"/>
    </source>
</evidence>
<dbReference type="InterPro" id="IPR027417">
    <property type="entry name" value="P-loop_NTPase"/>
</dbReference>
<dbReference type="Pfam" id="PF13604">
    <property type="entry name" value="AAA_30"/>
    <property type="match status" value="1"/>
</dbReference>
<dbReference type="SUPFAM" id="SSF52540">
    <property type="entry name" value="P-loop containing nucleoside triphosphate hydrolases"/>
    <property type="match status" value="2"/>
</dbReference>
<dbReference type="Pfam" id="PF08751">
    <property type="entry name" value="TrwC"/>
    <property type="match status" value="1"/>
</dbReference>
<dbReference type="Proteomes" id="UP000318590">
    <property type="component" value="Unassembled WGS sequence"/>
</dbReference>